<evidence type="ECO:0000313" key="3">
    <source>
        <dbReference type="EMBL" id="MBM6499751.1"/>
    </source>
</evidence>
<feature type="compositionally biased region" description="Polar residues" evidence="1">
    <location>
        <begin position="270"/>
        <end position="306"/>
    </location>
</feature>
<keyword evidence="2" id="KW-0732">Signal</keyword>
<organism evidence="3 4">
    <name type="scientific">Flavobacterium macrobrachii</name>
    <dbReference type="NCBI Taxonomy" id="591204"/>
    <lineage>
        <taxon>Bacteria</taxon>
        <taxon>Pseudomonadati</taxon>
        <taxon>Bacteroidota</taxon>
        <taxon>Flavobacteriia</taxon>
        <taxon>Flavobacteriales</taxon>
        <taxon>Flavobacteriaceae</taxon>
        <taxon>Flavobacterium</taxon>
    </lineage>
</organism>
<feature type="compositionally biased region" description="Polar residues" evidence="1">
    <location>
        <begin position="378"/>
        <end position="407"/>
    </location>
</feature>
<accession>A0ABS2CXW8</accession>
<proteinExistence type="predicted"/>
<keyword evidence="4" id="KW-1185">Reference proteome</keyword>
<evidence type="ECO:0000313" key="4">
    <source>
        <dbReference type="Proteomes" id="UP000759529"/>
    </source>
</evidence>
<feature type="compositionally biased region" description="Polar residues" evidence="1">
    <location>
        <begin position="324"/>
        <end position="370"/>
    </location>
</feature>
<dbReference type="EMBL" id="JACSOD020000489">
    <property type="protein sequence ID" value="MBM6499751.1"/>
    <property type="molecule type" value="Genomic_DNA"/>
</dbReference>
<protein>
    <recommendedName>
        <fullName evidence="5">DUF3300 domain-containing protein</fullName>
    </recommendedName>
</protein>
<dbReference type="Proteomes" id="UP000759529">
    <property type="component" value="Unassembled WGS sequence"/>
</dbReference>
<reference evidence="3 4" key="1">
    <citation type="submission" date="2021-02" db="EMBL/GenBank/DDBJ databases">
        <authorList>
            <person name="Jung H.S."/>
            <person name="Chun B.H."/>
            <person name="Jeon C.O."/>
        </authorList>
    </citation>
    <scope>NUCLEOTIDE SEQUENCE [LARGE SCALE GENOMIC DNA]</scope>
    <source>
        <strain evidence="3 4">LMG 25203</strain>
    </source>
</reference>
<evidence type="ECO:0000256" key="2">
    <source>
        <dbReference type="SAM" id="SignalP"/>
    </source>
</evidence>
<evidence type="ECO:0000256" key="1">
    <source>
        <dbReference type="SAM" id="MobiDB-lite"/>
    </source>
</evidence>
<feature type="signal peptide" evidence="2">
    <location>
        <begin position="1"/>
        <end position="21"/>
    </location>
</feature>
<dbReference type="RefSeq" id="WP_187657184.1">
    <property type="nucleotide sequence ID" value="NZ_JACSOD020000489.1"/>
</dbReference>
<feature type="compositionally biased region" description="Basic and acidic residues" evidence="1">
    <location>
        <begin position="307"/>
        <end position="322"/>
    </location>
</feature>
<gene>
    <name evidence="3" type="ORF">H9X54_010640</name>
</gene>
<evidence type="ECO:0008006" key="5">
    <source>
        <dbReference type="Google" id="ProtNLM"/>
    </source>
</evidence>
<sequence>MKTKILTLALLSIVSITSVFAQDRTTVTANNSEISDNLDLRAVASIFGDSKDLADFERRLNNPEVPISNLDLNGDSQVDYLRVIETVEGNAHLIVIQSVLGRDTFQDIATVEVEKDRNNRIQVQVVGNVFMYGNNYIYEPVYSFTPVIYSNFWVSNYRPYWSTWYWGYYPSYYYAWNPFPIFRYRSHIGLHINVHHHYNYVNVRRCQNIYNNYYNGGRRGSAYEVQHPNRSFAVRNANYSNRHELDQRRNVRTVSQRGELATRNTAISGRNNAVRNETGRNTIATRENTVSRNETVTPRHNSVRTESATKDNSIRNDVREIIPTRNNSITRSETVTSRNNSISRSETVTPRNNSISRSETATPRSNSNRVESTRNETPKNLSQRNESNKSSEVQRSPSGNRNFSENRVNSDRKQENSGRSQGNSTGNRRG</sequence>
<feature type="region of interest" description="Disordered" evidence="1">
    <location>
        <begin position="270"/>
        <end position="430"/>
    </location>
</feature>
<name>A0ABS2CXW8_9FLAO</name>
<comment type="caution">
    <text evidence="3">The sequence shown here is derived from an EMBL/GenBank/DDBJ whole genome shotgun (WGS) entry which is preliminary data.</text>
</comment>
<feature type="compositionally biased region" description="Polar residues" evidence="1">
    <location>
        <begin position="417"/>
        <end position="430"/>
    </location>
</feature>
<feature type="chain" id="PRO_5047525876" description="DUF3300 domain-containing protein" evidence="2">
    <location>
        <begin position="22"/>
        <end position="430"/>
    </location>
</feature>